<protein>
    <submittedName>
        <fullName evidence="2">Glycosyl hydrolase family 28-related protein</fullName>
    </submittedName>
</protein>
<keyword evidence="2" id="KW-0378">Hydrolase</keyword>
<sequence length="517" mass="55522">MKRLLTAAVVLLAFSCKKENTLQPQNTPTIQISNSTASFNTTITTPIVNVQSCGAKGDGITDDTQAIVKAITQAKANKVPTVYFPDGTYLIKTAGNNSGVIALANGVGLQGNSPATCHIKLSTGRHNPTSLFYQAWWDEPTVSDIVIQGIDFDGASFGQTYDASYEYGHALSINNGQNIEVRDCKFQNLRGDGLLFGDTFLSSINQRITYNVNVHDSEFYNIYREGVMFCCTNGGSFYNNNVHGNGYFVAGVDIERHSLNETVQNISVYNNIFNFTDGYGPIERGGPAVRYRRAVAMGFFYAGYTAGVDVRSGSHKIYGNKIYQGQIDCFGHINVNISDNTFTNTYENITGVSMITAPAINVADPDGNTSGLLNVDVVSNVINSSMPGNGIAFNHYKNVTAKANTITGTQADGISILNTTGMVVSNTITNVGTTTKKASGIVINGTTPGLYVGFNKVADTKTGTNRTVNYAVQIQSENGGDSKPHIENNKGVNLLMGIVSEYYYQLGFAIVADNTAG</sequence>
<dbReference type="SMART" id="SM00710">
    <property type="entry name" value="PbH1"/>
    <property type="match status" value="9"/>
</dbReference>
<dbReference type="Gene3D" id="2.160.20.10">
    <property type="entry name" value="Single-stranded right-handed beta-helix, Pectin lyase-like"/>
    <property type="match status" value="1"/>
</dbReference>
<keyword evidence="3" id="KW-1185">Reference proteome</keyword>
<accession>A0ABW5XJG0</accession>
<dbReference type="InterPro" id="IPR011050">
    <property type="entry name" value="Pectin_lyase_fold/virulence"/>
</dbReference>
<organism evidence="2 3">
    <name type="scientific">Mucilaginibacter antarcticus</name>
    <dbReference type="NCBI Taxonomy" id="1855725"/>
    <lineage>
        <taxon>Bacteria</taxon>
        <taxon>Pseudomonadati</taxon>
        <taxon>Bacteroidota</taxon>
        <taxon>Sphingobacteriia</taxon>
        <taxon>Sphingobacteriales</taxon>
        <taxon>Sphingobacteriaceae</taxon>
        <taxon>Mucilaginibacter</taxon>
    </lineage>
</organism>
<dbReference type="GO" id="GO:0016787">
    <property type="term" value="F:hydrolase activity"/>
    <property type="evidence" value="ECO:0007669"/>
    <property type="project" value="UniProtKB-KW"/>
</dbReference>
<dbReference type="RefSeq" id="WP_377123808.1">
    <property type="nucleotide sequence ID" value="NZ_JBHUHN010000001.1"/>
</dbReference>
<evidence type="ECO:0000259" key="1">
    <source>
        <dbReference type="Pfam" id="PF12708"/>
    </source>
</evidence>
<dbReference type="InterPro" id="IPR024535">
    <property type="entry name" value="RHGA/B-epi-like_pectate_lyase"/>
</dbReference>
<comment type="caution">
    <text evidence="2">The sequence shown here is derived from an EMBL/GenBank/DDBJ whole genome shotgun (WGS) entry which is preliminary data.</text>
</comment>
<reference evidence="3" key="1">
    <citation type="journal article" date="2019" name="Int. J. Syst. Evol. Microbiol.">
        <title>The Global Catalogue of Microorganisms (GCM) 10K type strain sequencing project: providing services to taxonomists for standard genome sequencing and annotation.</title>
        <authorList>
            <consortium name="The Broad Institute Genomics Platform"/>
            <consortium name="The Broad Institute Genome Sequencing Center for Infectious Disease"/>
            <person name="Wu L."/>
            <person name="Ma J."/>
        </authorList>
    </citation>
    <scope>NUCLEOTIDE SEQUENCE [LARGE SCALE GENOMIC DNA]</scope>
    <source>
        <strain evidence="3">KCTC 52232</strain>
    </source>
</reference>
<evidence type="ECO:0000313" key="3">
    <source>
        <dbReference type="Proteomes" id="UP001597601"/>
    </source>
</evidence>
<name>A0ABW5XJG0_9SPHI</name>
<dbReference type="Proteomes" id="UP001597601">
    <property type="component" value="Unassembled WGS sequence"/>
</dbReference>
<dbReference type="EMBL" id="JBHUON010000003">
    <property type="protein sequence ID" value="MFD2863859.1"/>
    <property type="molecule type" value="Genomic_DNA"/>
</dbReference>
<feature type="domain" description="Rhamnogalacturonase A/B/Epimerase-like pectate lyase" evidence="1">
    <location>
        <begin position="47"/>
        <end position="270"/>
    </location>
</feature>
<evidence type="ECO:0000313" key="2">
    <source>
        <dbReference type="EMBL" id="MFD2863859.1"/>
    </source>
</evidence>
<dbReference type="Pfam" id="PF12708">
    <property type="entry name" value="Pect-lyase_RHGA_epim"/>
    <property type="match status" value="1"/>
</dbReference>
<dbReference type="InterPro" id="IPR012334">
    <property type="entry name" value="Pectin_lyas_fold"/>
</dbReference>
<dbReference type="InterPro" id="IPR006626">
    <property type="entry name" value="PbH1"/>
</dbReference>
<proteinExistence type="predicted"/>
<dbReference type="SUPFAM" id="SSF51126">
    <property type="entry name" value="Pectin lyase-like"/>
    <property type="match status" value="1"/>
</dbReference>
<gene>
    <name evidence="2" type="ORF">ACFSYC_04085</name>
</gene>
<dbReference type="PROSITE" id="PS51257">
    <property type="entry name" value="PROKAR_LIPOPROTEIN"/>
    <property type="match status" value="1"/>
</dbReference>